<dbReference type="Gene3D" id="3.40.50.720">
    <property type="entry name" value="NAD(P)-binding Rossmann-like Domain"/>
    <property type="match status" value="2"/>
</dbReference>
<keyword evidence="4" id="KW-1185">Reference proteome</keyword>
<reference evidence="3 4" key="1">
    <citation type="journal article" date="2019" name="Emerg. Microbes Infect.">
        <title>Comprehensive subspecies identification of 175 nontuberculous mycobacteria species based on 7547 genomic profiles.</title>
        <authorList>
            <person name="Matsumoto Y."/>
            <person name="Kinjo T."/>
            <person name="Motooka D."/>
            <person name="Nabeya D."/>
            <person name="Jung N."/>
            <person name="Uechi K."/>
            <person name="Horii T."/>
            <person name="Iida T."/>
            <person name="Fujita J."/>
            <person name="Nakamura S."/>
        </authorList>
    </citation>
    <scope>NUCLEOTIDE SEQUENCE [LARGE SCALE GENOMIC DNA]</scope>
    <source>
        <strain evidence="3 4">JCM 16017</strain>
    </source>
</reference>
<dbReference type="Proteomes" id="UP000465263">
    <property type="component" value="Unassembled WGS sequence"/>
</dbReference>
<evidence type="ECO:0000313" key="3">
    <source>
        <dbReference type="EMBL" id="GFG70438.1"/>
    </source>
</evidence>
<evidence type="ECO:0008006" key="5">
    <source>
        <dbReference type="Google" id="ProtNLM"/>
    </source>
</evidence>
<name>A0A7I9XL25_9MYCO</name>
<dbReference type="EMBL" id="BLKV01000001">
    <property type="protein sequence ID" value="GFG70438.1"/>
    <property type="molecule type" value="Genomic_DNA"/>
</dbReference>
<gene>
    <name evidence="3" type="ORF">MSEN_21580</name>
</gene>
<dbReference type="GO" id="GO:0016491">
    <property type="term" value="F:oxidoreductase activity"/>
    <property type="evidence" value="ECO:0007669"/>
    <property type="project" value="UniProtKB-KW"/>
</dbReference>
<accession>A0A7I9XL25</accession>
<evidence type="ECO:0000256" key="1">
    <source>
        <dbReference type="ARBA" id="ARBA00006484"/>
    </source>
</evidence>
<sequence length="237" mass="24298">MIEFTDQVVVVTGAGRGLGRLYALELARRGASIVVNDLGGSMHGDGADAHVAELVVDEITAAGGVAVASHDSVGDPAGGAAIVAGAVERFGRLDAVISNAGIFNSIAIEGAPHGIASNTVLPFGFSRMVTDTVDDAAAIEDAGFLQAIRPELVVPIVVYLASRDCELTHQNYSACAGRFARVFVGLGQGWVSEADDAPTADDIAARLAQVSATEPFTVPGSIFDEVFGVCDRLGIAM</sequence>
<evidence type="ECO:0000256" key="2">
    <source>
        <dbReference type="ARBA" id="ARBA00023002"/>
    </source>
</evidence>
<dbReference type="PANTHER" id="PTHR45024:SF2">
    <property type="entry name" value="SCP2 DOMAIN-CONTAINING PROTEIN"/>
    <property type="match status" value="1"/>
</dbReference>
<dbReference type="Pfam" id="PF00106">
    <property type="entry name" value="adh_short"/>
    <property type="match status" value="1"/>
</dbReference>
<dbReference type="RefSeq" id="WP_085088771.1">
    <property type="nucleotide sequence ID" value="NZ_BLKV01000001.1"/>
</dbReference>
<keyword evidence="2" id="KW-0560">Oxidoreductase</keyword>
<organism evidence="3 4">
    <name type="scientific">Mycolicibacter senuensis</name>
    <dbReference type="NCBI Taxonomy" id="386913"/>
    <lineage>
        <taxon>Bacteria</taxon>
        <taxon>Bacillati</taxon>
        <taxon>Actinomycetota</taxon>
        <taxon>Actinomycetes</taxon>
        <taxon>Mycobacteriales</taxon>
        <taxon>Mycobacteriaceae</taxon>
        <taxon>Mycolicibacter</taxon>
    </lineage>
</organism>
<evidence type="ECO:0000313" key="4">
    <source>
        <dbReference type="Proteomes" id="UP000465263"/>
    </source>
</evidence>
<dbReference type="InterPro" id="IPR036291">
    <property type="entry name" value="NAD(P)-bd_dom_sf"/>
</dbReference>
<dbReference type="AlphaFoldDB" id="A0A7I9XL25"/>
<protein>
    <recommendedName>
        <fullName evidence="5">Short-chain dehydrogenase</fullName>
    </recommendedName>
</protein>
<dbReference type="PANTHER" id="PTHR45024">
    <property type="entry name" value="DEHYDROGENASES, SHORT CHAIN"/>
    <property type="match status" value="1"/>
</dbReference>
<dbReference type="InterPro" id="IPR002347">
    <property type="entry name" value="SDR_fam"/>
</dbReference>
<dbReference type="PRINTS" id="PR00081">
    <property type="entry name" value="GDHRDH"/>
</dbReference>
<comment type="similarity">
    <text evidence="1">Belongs to the short-chain dehydrogenases/reductases (SDR) family.</text>
</comment>
<proteinExistence type="inferred from homology"/>
<comment type="caution">
    <text evidence="3">The sequence shown here is derived from an EMBL/GenBank/DDBJ whole genome shotgun (WGS) entry which is preliminary data.</text>
</comment>
<dbReference type="OrthoDB" id="9808187at2"/>
<dbReference type="SUPFAM" id="SSF51735">
    <property type="entry name" value="NAD(P)-binding Rossmann-fold domains"/>
    <property type="match status" value="1"/>
</dbReference>
<dbReference type="InterPro" id="IPR051687">
    <property type="entry name" value="Peroxisomal_Beta-Oxidation"/>
</dbReference>